<feature type="transmembrane region" description="Helical" evidence="1">
    <location>
        <begin position="92"/>
        <end position="114"/>
    </location>
</feature>
<evidence type="ECO:0000313" key="3">
    <source>
        <dbReference type="Proteomes" id="UP000244064"/>
    </source>
</evidence>
<evidence type="ECO:0000313" key="2">
    <source>
        <dbReference type="EMBL" id="PTU76165.1"/>
    </source>
</evidence>
<keyword evidence="3" id="KW-1185">Reference proteome</keyword>
<name>A0A2T5PEK1_9PSED</name>
<keyword evidence="1" id="KW-0472">Membrane</keyword>
<sequence length="254" mass="27576">MTDSISQNPYAAPASNLQEVRHDLTPVPTIEEALSRGYDFQIGALIEEAWRLVKGSKGVIVAGFIVFYAVMWVLSFIATLIVSMLGLSGTEFVTMMVSQTVVGAIATALAYPFLAGVTMVGIRRAAGQPINANELFSHFSRAGALIGAALLITLMTYLGFFLLVIPGIYLSVAYMLAIPLIVERGLSPWEAMEVSRKAVTQQWFKIFALLLLLALIQIVSLIPLGVGLVWSIPLWVISLGILYRTIFGVLPQSN</sequence>
<dbReference type="Proteomes" id="UP000244064">
    <property type="component" value="Unassembled WGS sequence"/>
</dbReference>
<keyword evidence="1" id="KW-1133">Transmembrane helix</keyword>
<feature type="transmembrane region" description="Helical" evidence="1">
    <location>
        <begin position="135"/>
        <end position="154"/>
    </location>
</feature>
<feature type="transmembrane region" description="Helical" evidence="1">
    <location>
        <begin position="232"/>
        <end position="250"/>
    </location>
</feature>
<feature type="transmembrane region" description="Helical" evidence="1">
    <location>
        <begin position="59"/>
        <end position="86"/>
    </location>
</feature>
<comment type="caution">
    <text evidence="2">The sequence shown here is derived from an EMBL/GenBank/DDBJ whole genome shotgun (WGS) entry which is preliminary data.</text>
</comment>
<protein>
    <recommendedName>
        <fullName evidence="4">Integral membrane protein</fullName>
    </recommendedName>
</protein>
<evidence type="ECO:0000256" key="1">
    <source>
        <dbReference type="SAM" id="Phobius"/>
    </source>
</evidence>
<feature type="transmembrane region" description="Helical" evidence="1">
    <location>
        <begin position="160"/>
        <end position="182"/>
    </location>
</feature>
<feature type="transmembrane region" description="Helical" evidence="1">
    <location>
        <begin position="203"/>
        <end position="226"/>
    </location>
</feature>
<dbReference type="EMBL" id="QASN01000002">
    <property type="protein sequence ID" value="PTU76165.1"/>
    <property type="molecule type" value="Genomic_DNA"/>
</dbReference>
<organism evidence="2 3">
    <name type="scientific">Pseudomonas mangrovi</name>
    <dbReference type="NCBI Taxonomy" id="2161748"/>
    <lineage>
        <taxon>Bacteria</taxon>
        <taxon>Pseudomonadati</taxon>
        <taxon>Pseudomonadota</taxon>
        <taxon>Gammaproteobacteria</taxon>
        <taxon>Pseudomonadales</taxon>
        <taxon>Pseudomonadaceae</taxon>
        <taxon>Pseudomonas</taxon>
    </lineage>
</organism>
<gene>
    <name evidence="2" type="ORF">DBO85_00555</name>
</gene>
<proteinExistence type="predicted"/>
<dbReference type="PANTHER" id="PTHR40076">
    <property type="entry name" value="MEMBRANE PROTEIN-RELATED"/>
    <property type="match status" value="1"/>
</dbReference>
<dbReference type="PANTHER" id="PTHR40076:SF1">
    <property type="entry name" value="MEMBRANE PROTEIN"/>
    <property type="match status" value="1"/>
</dbReference>
<dbReference type="OrthoDB" id="5516623at2"/>
<accession>A0A2T5PEK1</accession>
<dbReference type="AlphaFoldDB" id="A0A2T5PEK1"/>
<dbReference type="InterPro" id="IPR010380">
    <property type="entry name" value="DUF975"/>
</dbReference>
<keyword evidence="1" id="KW-0812">Transmembrane</keyword>
<evidence type="ECO:0008006" key="4">
    <source>
        <dbReference type="Google" id="ProtNLM"/>
    </source>
</evidence>
<reference evidence="2 3" key="1">
    <citation type="submission" date="2018-04" db="EMBL/GenBank/DDBJ databases">
        <title>Pseudomonas sp. nov., isolated from mangrove soil.</title>
        <authorList>
            <person name="Chen C."/>
        </authorList>
    </citation>
    <scope>NUCLEOTIDE SEQUENCE [LARGE SCALE GENOMIC DNA]</scope>
    <source>
        <strain evidence="2 3">TC-11</strain>
    </source>
</reference>
<dbReference type="RefSeq" id="WP_108104230.1">
    <property type="nucleotide sequence ID" value="NZ_QASN01000002.1"/>
</dbReference>